<dbReference type="InterPro" id="IPR001452">
    <property type="entry name" value="SH3_domain"/>
</dbReference>
<comment type="caution">
    <text evidence="6">The sequence shown here is derived from an EMBL/GenBank/DDBJ whole genome shotgun (WGS) entry which is preliminary data.</text>
</comment>
<organism evidence="6 7">
    <name type="scientific">Racocetra fulgida</name>
    <dbReference type="NCBI Taxonomy" id="60492"/>
    <lineage>
        <taxon>Eukaryota</taxon>
        <taxon>Fungi</taxon>
        <taxon>Fungi incertae sedis</taxon>
        <taxon>Mucoromycota</taxon>
        <taxon>Glomeromycotina</taxon>
        <taxon>Glomeromycetes</taxon>
        <taxon>Diversisporales</taxon>
        <taxon>Gigasporaceae</taxon>
        <taxon>Racocetra</taxon>
    </lineage>
</organism>
<feature type="non-terminal residue" evidence="6">
    <location>
        <position position="453"/>
    </location>
</feature>
<evidence type="ECO:0000256" key="3">
    <source>
        <dbReference type="SAM" id="MobiDB-lite"/>
    </source>
</evidence>
<dbReference type="Pfam" id="PF00018">
    <property type="entry name" value="SH3_1"/>
    <property type="match status" value="2"/>
</dbReference>
<evidence type="ECO:0000313" key="7">
    <source>
        <dbReference type="Proteomes" id="UP000789396"/>
    </source>
</evidence>
<dbReference type="InterPro" id="IPR002108">
    <property type="entry name" value="ADF-H"/>
</dbReference>
<keyword evidence="1 2" id="KW-0728">SH3 domain</keyword>
<dbReference type="PROSITE" id="PS51263">
    <property type="entry name" value="ADF_H"/>
    <property type="match status" value="1"/>
</dbReference>
<dbReference type="GO" id="GO:0030833">
    <property type="term" value="P:regulation of actin filament polymerization"/>
    <property type="evidence" value="ECO:0007669"/>
    <property type="project" value="TreeGrafter"/>
</dbReference>
<feature type="region of interest" description="Disordered" evidence="3">
    <location>
        <begin position="115"/>
        <end position="314"/>
    </location>
</feature>
<dbReference type="AlphaFoldDB" id="A0A9N9DXY8"/>
<keyword evidence="7" id="KW-1185">Reference proteome</keyword>
<dbReference type="SUPFAM" id="SSF50044">
    <property type="entry name" value="SH3-domain"/>
    <property type="match status" value="2"/>
</dbReference>
<dbReference type="InterPro" id="IPR029006">
    <property type="entry name" value="ADF-H/Gelsolin-like_dom_sf"/>
</dbReference>
<evidence type="ECO:0000259" key="5">
    <source>
        <dbReference type="PROSITE" id="PS51263"/>
    </source>
</evidence>
<dbReference type="PRINTS" id="PR00452">
    <property type="entry name" value="SH3DOMAIN"/>
</dbReference>
<dbReference type="EMBL" id="CAJVPZ010013957">
    <property type="protein sequence ID" value="CAG8653267.1"/>
    <property type="molecule type" value="Genomic_DNA"/>
</dbReference>
<name>A0A9N9DXY8_9GLOM</name>
<dbReference type="PROSITE" id="PS50002">
    <property type="entry name" value="SH3"/>
    <property type="match status" value="1"/>
</dbReference>
<dbReference type="PANTHER" id="PTHR10829">
    <property type="entry name" value="CORTACTIN AND DREBRIN"/>
    <property type="match status" value="1"/>
</dbReference>
<dbReference type="GO" id="GO:0051015">
    <property type="term" value="F:actin filament binding"/>
    <property type="evidence" value="ECO:0007669"/>
    <property type="project" value="TreeGrafter"/>
</dbReference>
<accession>A0A9N9DXY8</accession>
<protein>
    <submittedName>
        <fullName evidence="6">17137_t:CDS:1</fullName>
    </submittedName>
</protein>
<gene>
    <name evidence="6" type="ORF">RFULGI_LOCUS8549</name>
</gene>
<dbReference type="SMART" id="SM00326">
    <property type="entry name" value="SH3"/>
    <property type="match status" value="2"/>
</dbReference>
<dbReference type="Pfam" id="PF00241">
    <property type="entry name" value="Cofilin_ADF"/>
    <property type="match status" value="1"/>
</dbReference>
<feature type="domain" description="ADF-H" evidence="5">
    <location>
        <begin position="1"/>
        <end position="124"/>
    </location>
</feature>
<sequence>VRDGEINKWVIYGYDKGGNDLKVLGNGDGGLDELQEEFNDGKIQYAYVKVKDPNSELPKIVLIGWSDVEPSYIMKRIEKSGGSKYSVNVDKNAPPPKPEPILPVPVQIPNITEIQRNAPRERIEPVVPDISELQRSAPQEKIEPVRSAYQPVKPPKPKPINSARLAFLNAGKETEPENTYRKDREDRERAEREKAKREEQERLRQEREIAEREERERAEREERERAKREEQERLRQEREMAEREERERKRLERERAEHEEQEREQLEREEWEREQLERERAEQEERERTEQLRREREEQKRLDEEKQRAEKERLRRQREEEEELLRQERLKLEATETQTLSARVLYPYDAEGEIIVNISQIDDGWWQGESKDGSRYGLFPAVILTNANITKHYGLKFNIFLHQSAKALYDYDAGEDNEISFKEDDIINDIEFVSDDWWQGTSPDGVIGLFPGK</sequence>
<dbReference type="GO" id="GO:0005884">
    <property type="term" value="C:actin filament"/>
    <property type="evidence" value="ECO:0007669"/>
    <property type="project" value="TreeGrafter"/>
</dbReference>
<dbReference type="SUPFAM" id="SSF55753">
    <property type="entry name" value="Actin depolymerizing proteins"/>
    <property type="match status" value="1"/>
</dbReference>
<feature type="compositionally biased region" description="Basic and acidic residues" evidence="3">
    <location>
        <begin position="172"/>
        <end position="314"/>
    </location>
</feature>
<evidence type="ECO:0000256" key="1">
    <source>
        <dbReference type="ARBA" id="ARBA00022443"/>
    </source>
</evidence>
<dbReference type="OrthoDB" id="5971719at2759"/>
<proteinExistence type="predicted"/>
<dbReference type="GO" id="GO:0030864">
    <property type="term" value="C:cortical actin cytoskeleton"/>
    <property type="evidence" value="ECO:0007669"/>
    <property type="project" value="TreeGrafter"/>
</dbReference>
<evidence type="ECO:0000259" key="4">
    <source>
        <dbReference type="PROSITE" id="PS50002"/>
    </source>
</evidence>
<dbReference type="Gene3D" id="3.40.20.10">
    <property type="entry name" value="Severin"/>
    <property type="match status" value="1"/>
</dbReference>
<feature type="domain" description="SH3" evidence="4">
    <location>
        <begin position="400"/>
        <end position="453"/>
    </location>
</feature>
<dbReference type="PANTHER" id="PTHR10829:SF25">
    <property type="entry name" value="DREBRIN-LIKE PROTEIN"/>
    <property type="match status" value="1"/>
</dbReference>
<reference evidence="6" key="1">
    <citation type="submission" date="2021-06" db="EMBL/GenBank/DDBJ databases">
        <authorList>
            <person name="Kallberg Y."/>
            <person name="Tangrot J."/>
            <person name="Rosling A."/>
        </authorList>
    </citation>
    <scope>NUCLEOTIDE SEQUENCE</scope>
    <source>
        <strain evidence="6">IN212</strain>
    </source>
</reference>
<dbReference type="Proteomes" id="UP000789396">
    <property type="component" value="Unassembled WGS sequence"/>
</dbReference>
<evidence type="ECO:0000313" key="6">
    <source>
        <dbReference type="EMBL" id="CAG8653267.1"/>
    </source>
</evidence>
<dbReference type="InterPro" id="IPR036028">
    <property type="entry name" value="SH3-like_dom_sf"/>
</dbReference>
<dbReference type="GO" id="GO:0030427">
    <property type="term" value="C:site of polarized growth"/>
    <property type="evidence" value="ECO:0007669"/>
    <property type="project" value="TreeGrafter"/>
</dbReference>
<dbReference type="Gene3D" id="2.30.30.40">
    <property type="entry name" value="SH3 Domains"/>
    <property type="match status" value="2"/>
</dbReference>
<evidence type="ECO:0000256" key="2">
    <source>
        <dbReference type="PROSITE-ProRule" id="PRU00192"/>
    </source>
</evidence>